<feature type="transmembrane region" description="Helical" evidence="8">
    <location>
        <begin position="80"/>
        <end position="101"/>
    </location>
</feature>
<evidence type="ECO:0000256" key="5">
    <source>
        <dbReference type="ARBA" id="ARBA00022692"/>
    </source>
</evidence>
<feature type="transmembrane region" description="Helical" evidence="8">
    <location>
        <begin position="49"/>
        <end position="68"/>
    </location>
</feature>
<feature type="domain" description="EamA" evidence="9">
    <location>
        <begin position="18"/>
        <end position="152"/>
    </location>
</feature>
<protein>
    <recommendedName>
        <fullName evidence="9">EamA domain-containing protein</fullName>
    </recommendedName>
</protein>
<dbReference type="InterPro" id="IPR004626">
    <property type="entry name" value="RarD"/>
</dbReference>
<dbReference type="RefSeq" id="WP_371748331.1">
    <property type="nucleotide sequence ID" value="NZ_CP050124.1"/>
</dbReference>
<dbReference type="InterPro" id="IPR037185">
    <property type="entry name" value="EmrE-like"/>
</dbReference>
<evidence type="ECO:0000256" key="4">
    <source>
        <dbReference type="ARBA" id="ARBA00022475"/>
    </source>
</evidence>
<reference evidence="10 11" key="1">
    <citation type="submission" date="2020-03" db="EMBL/GenBank/DDBJ databases">
        <title>Screen low temperature-resistant strains for efficient degradation of petroleum hydrocarbons under the low temperature.</title>
        <authorList>
            <person name="Wang Y."/>
            <person name="Chen J."/>
        </authorList>
    </citation>
    <scope>NUCLEOTIDE SEQUENCE [LARGE SCALE GENOMIC DNA]</scope>
    <source>
        <strain evidence="10 11">KB1</strain>
    </source>
</reference>
<dbReference type="GO" id="GO:0005886">
    <property type="term" value="C:plasma membrane"/>
    <property type="evidence" value="ECO:0007669"/>
    <property type="project" value="UniProtKB-SubCell"/>
</dbReference>
<feature type="transmembrane region" description="Helical" evidence="8">
    <location>
        <begin position="107"/>
        <end position="129"/>
    </location>
</feature>
<evidence type="ECO:0000256" key="7">
    <source>
        <dbReference type="ARBA" id="ARBA00023136"/>
    </source>
</evidence>
<dbReference type="PANTHER" id="PTHR22911:SF137">
    <property type="entry name" value="SOLUTE CARRIER FAMILY 35 MEMBER G2-RELATED"/>
    <property type="match status" value="1"/>
</dbReference>
<evidence type="ECO:0000256" key="6">
    <source>
        <dbReference type="ARBA" id="ARBA00022989"/>
    </source>
</evidence>
<proteinExistence type="inferred from homology"/>
<keyword evidence="5 8" id="KW-0812">Transmembrane</keyword>
<feature type="transmembrane region" description="Helical" evidence="8">
    <location>
        <begin position="278"/>
        <end position="299"/>
    </location>
</feature>
<dbReference type="SUPFAM" id="SSF103481">
    <property type="entry name" value="Multidrug resistance efflux transporter EmrE"/>
    <property type="match status" value="2"/>
</dbReference>
<evidence type="ECO:0000259" key="9">
    <source>
        <dbReference type="Pfam" id="PF00892"/>
    </source>
</evidence>
<feature type="transmembrane region" description="Helical" evidence="8">
    <location>
        <begin position="220"/>
        <end position="240"/>
    </location>
</feature>
<keyword evidence="6 8" id="KW-1133">Transmembrane helix</keyword>
<accession>A0A6G9CW34</accession>
<dbReference type="Proteomes" id="UP000502345">
    <property type="component" value="Chromosome"/>
</dbReference>
<evidence type="ECO:0000313" key="10">
    <source>
        <dbReference type="EMBL" id="QIP40916.1"/>
    </source>
</evidence>
<feature type="transmembrane region" description="Helical" evidence="8">
    <location>
        <begin position="136"/>
        <end position="153"/>
    </location>
</feature>
<dbReference type="PANTHER" id="PTHR22911">
    <property type="entry name" value="ACYL-MALONYL CONDENSING ENZYME-RELATED"/>
    <property type="match status" value="1"/>
</dbReference>
<evidence type="ECO:0000256" key="1">
    <source>
        <dbReference type="ARBA" id="ARBA00004651"/>
    </source>
</evidence>
<sequence>MNSGSVNKDERAESRSSSGIFYGVAAFLLWGTFPAFFGLLDFADPVEILAHRVVWTLLLMLIVLAFAGRLGSLRGISARAWLLVTAASAAIAVNWGTYIYAVVSGRVVEAALGYFINPLVTVLLGVVIFRERLRPAQIAALVLAATAVVVITVDFGKPPIVALLLAGSFATYGLVKKVVPLDPRTSLTAEGVVAAPFAVGYLVFLGLTGAGAFISSGTGHSLLLLAAGPVTALPLLLFGVAAQRVPLATMGMLQYLTPALQMAWGVAVMHEDMPASRWIGFVLIWAALVIFTTDTFVAGRRSRRSVRSSAEPEVPVT</sequence>
<dbReference type="AlphaFoldDB" id="A0A6G9CW34"/>
<dbReference type="Pfam" id="PF00892">
    <property type="entry name" value="EamA"/>
    <property type="match status" value="1"/>
</dbReference>
<evidence type="ECO:0000256" key="2">
    <source>
        <dbReference type="ARBA" id="ARBA00007362"/>
    </source>
</evidence>
<keyword evidence="7 8" id="KW-0472">Membrane</keyword>
<dbReference type="NCBIfam" id="TIGR00688">
    <property type="entry name" value="rarD"/>
    <property type="match status" value="1"/>
</dbReference>
<comment type="subcellular location">
    <subcellularLocation>
        <location evidence="1">Cell membrane</location>
        <topology evidence="1">Multi-pass membrane protein</topology>
    </subcellularLocation>
</comment>
<organism evidence="10 11">
    <name type="scientific">Rhodococcus erythropolis</name>
    <name type="common">Arthrobacter picolinophilus</name>
    <dbReference type="NCBI Taxonomy" id="1833"/>
    <lineage>
        <taxon>Bacteria</taxon>
        <taxon>Bacillati</taxon>
        <taxon>Actinomycetota</taxon>
        <taxon>Actinomycetes</taxon>
        <taxon>Mycobacteriales</taxon>
        <taxon>Nocardiaceae</taxon>
        <taxon>Rhodococcus</taxon>
        <taxon>Rhodococcus erythropolis group</taxon>
    </lineage>
</organism>
<feature type="transmembrane region" description="Helical" evidence="8">
    <location>
        <begin position="187"/>
        <end position="214"/>
    </location>
</feature>
<evidence type="ECO:0000256" key="3">
    <source>
        <dbReference type="ARBA" id="ARBA00022448"/>
    </source>
</evidence>
<gene>
    <name evidence="10" type="ORF">G9444_3672</name>
</gene>
<dbReference type="InterPro" id="IPR000620">
    <property type="entry name" value="EamA_dom"/>
</dbReference>
<name>A0A6G9CW34_RHOER</name>
<evidence type="ECO:0000313" key="11">
    <source>
        <dbReference type="Proteomes" id="UP000502345"/>
    </source>
</evidence>
<comment type="similarity">
    <text evidence="2">Belongs to the EamA transporter family.</text>
</comment>
<evidence type="ECO:0000256" key="8">
    <source>
        <dbReference type="SAM" id="Phobius"/>
    </source>
</evidence>
<keyword evidence="4" id="KW-1003">Cell membrane</keyword>
<keyword evidence="3" id="KW-0813">Transport</keyword>
<dbReference type="EMBL" id="CP050124">
    <property type="protein sequence ID" value="QIP40916.1"/>
    <property type="molecule type" value="Genomic_DNA"/>
</dbReference>
<feature type="transmembrane region" description="Helical" evidence="8">
    <location>
        <begin position="20"/>
        <end position="43"/>
    </location>
</feature>